<dbReference type="InterPro" id="IPR052061">
    <property type="entry name" value="PTE-AB_protein"/>
</dbReference>
<evidence type="ECO:0000313" key="2">
    <source>
        <dbReference type="EMBL" id="KUI56318.1"/>
    </source>
</evidence>
<sequence length="196" mass="21710">MDNNLFTPTIAIDNVEHFKSIPWCAKHLTAPNLIIRRPWNRNIKPNVGDALYSVTLNTPYTIPSFLIFYPDPDATSTDPQSAIPEVKAFITLGPLVSGFAGVSHGGIVMSILDELLSIVFQVNRDRGLTKGKESMMTAYLNTTFMQPVRIPGTFLVTARLEKVEGRKLFGSTWIEDENGVKLAKADGLFVMLKAKL</sequence>
<dbReference type="SUPFAM" id="SSF54637">
    <property type="entry name" value="Thioesterase/thiol ester dehydrase-isomerase"/>
    <property type="match status" value="1"/>
</dbReference>
<proteinExistence type="predicted"/>
<protein>
    <submittedName>
        <fullName evidence="2">Acyl-coenzyme A thioesterase THEM4</fullName>
    </submittedName>
</protein>
<dbReference type="InterPro" id="IPR006683">
    <property type="entry name" value="Thioestr_dom"/>
</dbReference>
<dbReference type="Gene3D" id="3.10.129.10">
    <property type="entry name" value="Hotdog Thioesterase"/>
    <property type="match status" value="1"/>
</dbReference>
<organism evidence="2 3">
    <name type="scientific">Cytospora mali</name>
    <name type="common">Apple Valsa canker fungus</name>
    <name type="synonym">Valsa mali</name>
    <dbReference type="NCBI Taxonomy" id="578113"/>
    <lineage>
        <taxon>Eukaryota</taxon>
        <taxon>Fungi</taxon>
        <taxon>Dikarya</taxon>
        <taxon>Ascomycota</taxon>
        <taxon>Pezizomycotina</taxon>
        <taxon>Sordariomycetes</taxon>
        <taxon>Sordariomycetidae</taxon>
        <taxon>Diaporthales</taxon>
        <taxon>Cytosporaceae</taxon>
        <taxon>Cytospora</taxon>
    </lineage>
</organism>
<dbReference type="CDD" id="cd03443">
    <property type="entry name" value="PaaI_thioesterase"/>
    <property type="match status" value="1"/>
</dbReference>
<evidence type="ECO:0000259" key="1">
    <source>
        <dbReference type="Pfam" id="PF03061"/>
    </source>
</evidence>
<accession>A0A194UXE0</accession>
<reference evidence="3" key="1">
    <citation type="submission" date="2014-12" db="EMBL/GenBank/DDBJ databases">
        <title>Genome Sequence of Valsa Canker Pathogens Uncovers a Specific Adaption of Colonization on Woody Bark.</title>
        <authorList>
            <person name="Yin Z."/>
            <person name="Liu H."/>
            <person name="Gao X."/>
            <person name="Li Z."/>
            <person name="Song N."/>
            <person name="Ke X."/>
            <person name="Dai Q."/>
            <person name="Wu Y."/>
            <person name="Sun Y."/>
            <person name="Xu J.-R."/>
            <person name="Kang Z.K."/>
            <person name="Wang L."/>
            <person name="Huang L."/>
        </authorList>
    </citation>
    <scope>NUCLEOTIDE SEQUENCE [LARGE SCALE GENOMIC DNA]</scope>
    <source>
        <strain evidence="3">SXYL134</strain>
    </source>
</reference>
<dbReference type="Proteomes" id="UP000078576">
    <property type="component" value="Unassembled WGS sequence"/>
</dbReference>
<keyword evidence="3" id="KW-1185">Reference proteome</keyword>
<dbReference type="OrthoDB" id="506431at2759"/>
<dbReference type="STRING" id="694573.A0A194UXE0"/>
<gene>
    <name evidence="2" type="ORF">VP1G_03688</name>
</gene>
<name>A0A194UXE0_CYTMA</name>
<dbReference type="AlphaFoldDB" id="A0A194UXE0"/>
<dbReference type="InterPro" id="IPR029069">
    <property type="entry name" value="HotDog_dom_sf"/>
</dbReference>
<dbReference type="PANTHER" id="PTHR47260:SF6">
    <property type="entry name" value="THIOESTERASE DOMAIN-CONTAINING PROTEIN"/>
    <property type="match status" value="1"/>
</dbReference>
<dbReference type="EMBL" id="KN714688">
    <property type="protein sequence ID" value="KUI56318.1"/>
    <property type="molecule type" value="Genomic_DNA"/>
</dbReference>
<dbReference type="Pfam" id="PF03061">
    <property type="entry name" value="4HBT"/>
    <property type="match status" value="1"/>
</dbReference>
<dbReference type="PANTHER" id="PTHR47260">
    <property type="entry name" value="UPF0644 PROTEIN PB2B4.06"/>
    <property type="match status" value="1"/>
</dbReference>
<feature type="domain" description="Thioesterase" evidence="1">
    <location>
        <begin position="101"/>
        <end position="181"/>
    </location>
</feature>
<evidence type="ECO:0000313" key="3">
    <source>
        <dbReference type="Proteomes" id="UP000078576"/>
    </source>
</evidence>